<comment type="caution">
    <text evidence="2">The sequence shown here is derived from an EMBL/GenBank/DDBJ whole genome shotgun (WGS) entry which is preliminary data.</text>
</comment>
<dbReference type="InterPro" id="IPR002110">
    <property type="entry name" value="Ankyrin_rpt"/>
</dbReference>
<organism evidence="2 3">
    <name type="scientific">Rhizophlyctis rosea</name>
    <dbReference type="NCBI Taxonomy" id="64517"/>
    <lineage>
        <taxon>Eukaryota</taxon>
        <taxon>Fungi</taxon>
        <taxon>Fungi incertae sedis</taxon>
        <taxon>Chytridiomycota</taxon>
        <taxon>Chytridiomycota incertae sedis</taxon>
        <taxon>Chytridiomycetes</taxon>
        <taxon>Rhizophlyctidales</taxon>
        <taxon>Rhizophlyctidaceae</taxon>
        <taxon>Rhizophlyctis</taxon>
    </lineage>
</organism>
<dbReference type="EMBL" id="JADGJD010000189">
    <property type="protein sequence ID" value="KAJ3053664.1"/>
    <property type="molecule type" value="Genomic_DNA"/>
</dbReference>
<dbReference type="PROSITE" id="PS51257">
    <property type="entry name" value="PROKAR_LIPOPROTEIN"/>
    <property type="match status" value="1"/>
</dbReference>
<name>A0AAD5SEQ7_9FUNG</name>
<dbReference type="Pfam" id="PF12796">
    <property type="entry name" value="Ank_2"/>
    <property type="match status" value="1"/>
</dbReference>
<evidence type="ECO:0008006" key="4">
    <source>
        <dbReference type="Google" id="ProtNLM"/>
    </source>
</evidence>
<proteinExistence type="predicted"/>
<keyword evidence="1" id="KW-0040">ANK repeat</keyword>
<reference evidence="2" key="1">
    <citation type="submission" date="2020-05" db="EMBL/GenBank/DDBJ databases">
        <title>Phylogenomic resolution of chytrid fungi.</title>
        <authorList>
            <person name="Stajich J.E."/>
            <person name="Amses K."/>
            <person name="Simmons R."/>
            <person name="Seto K."/>
            <person name="Myers J."/>
            <person name="Bonds A."/>
            <person name="Quandt C.A."/>
            <person name="Barry K."/>
            <person name="Liu P."/>
            <person name="Grigoriev I."/>
            <person name="Longcore J.E."/>
            <person name="James T.Y."/>
        </authorList>
    </citation>
    <scope>NUCLEOTIDE SEQUENCE</scope>
    <source>
        <strain evidence="2">JEL0318</strain>
    </source>
</reference>
<dbReference type="SUPFAM" id="SSF48403">
    <property type="entry name" value="Ankyrin repeat"/>
    <property type="match status" value="1"/>
</dbReference>
<dbReference type="InterPro" id="IPR036770">
    <property type="entry name" value="Ankyrin_rpt-contain_sf"/>
</dbReference>
<protein>
    <recommendedName>
        <fullName evidence="4">Ankyrin</fullName>
    </recommendedName>
</protein>
<evidence type="ECO:0000256" key="1">
    <source>
        <dbReference type="PROSITE-ProRule" id="PRU00023"/>
    </source>
</evidence>
<accession>A0AAD5SEQ7</accession>
<gene>
    <name evidence="2" type="ORF">HK097_003678</name>
</gene>
<dbReference type="AlphaFoldDB" id="A0AAD5SEQ7"/>
<dbReference type="SMART" id="SM00248">
    <property type="entry name" value="ANK"/>
    <property type="match status" value="3"/>
</dbReference>
<evidence type="ECO:0000313" key="3">
    <source>
        <dbReference type="Proteomes" id="UP001212841"/>
    </source>
</evidence>
<feature type="repeat" description="ANK" evidence="1">
    <location>
        <begin position="370"/>
        <end position="402"/>
    </location>
</feature>
<dbReference type="Gene3D" id="1.25.40.20">
    <property type="entry name" value="Ankyrin repeat-containing domain"/>
    <property type="match status" value="1"/>
</dbReference>
<dbReference type="Proteomes" id="UP001212841">
    <property type="component" value="Unassembled WGS sequence"/>
</dbReference>
<keyword evidence="3" id="KW-1185">Reference proteome</keyword>
<evidence type="ECO:0000313" key="2">
    <source>
        <dbReference type="EMBL" id="KAJ3053664.1"/>
    </source>
</evidence>
<dbReference type="PROSITE" id="PS50088">
    <property type="entry name" value="ANK_REPEAT"/>
    <property type="match status" value="1"/>
</dbReference>
<sequence>MERTQKDATSSTLPTDIIRSLALLTTASTACQIRLGCRELAIKVTIRDVLICHVTTWADEPTLDGAPLATMPTSYWSRETLDPTFTSPTDRIARRIANGFAKRLRTRTLYANSLCPESITLTMVNLLQSQNLLTEYAAAKLFISACDANHPTTATHILSLMPTISATPHLSHSFASLTGLILSRPQILALLLRTTKSYTMCTLPNCAGAHSYGDYTPTTAFRESLQSQNVEIVQIFLENLNTWFRGDQSDLATTVESALSWSWKGSLPLLHLLRSYSIPLPSFLLCRLPFLKWHSPTDSRCRGDALAQLDESLATEADKHIKLVDELLALGLDPMHENGYPIYRAMQSNHPILLQHYINLGYPVTTLERCGGTMLFHAAEIGALPVLKVLVQNGADPKWNTNASLYKASLHFRLKTVKYLVEECGCSFHERGWDVMKDIVECHPEEEGHLHFGMPLKMREGWHHHKAGEGDRCLALLRLVLRHGGRKQDWVDDMAKMCCERKNKHTVALLQELIACGAKVDEECLELAVKGGNVDICKILGSVGVVAGNVEKRVGGTYGVRERVRRARVGRLKSWTFGNVKIVGEGKAVVDEPVWLSRVSRWWKVLAC</sequence>